<accession>A0A1G8FET6</accession>
<dbReference type="STRING" id="861298.SAMN04488136_13027"/>
<reference evidence="2 3" key="1">
    <citation type="submission" date="2016-10" db="EMBL/GenBank/DDBJ databases">
        <authorList>
            <person name="de Groot N.N."/>
        </authorList>
    </citation>
    <scope>NUCLEOTIDE SEQUENCE [LARGE SCALE GENOMIC DNA]</scope>
    <source>
        <strain evidence="2 3">CGMCC 1.10228</strain>
    </source>
</reference>
<dbReference type="RefSeq" id="WP_143015660.1">
    <property type="nucleotide sequence ID" value="NZ_FNDD01000030.1"/>
</dbReference>
<keyword evidence="1" id="KW-0472">Membrane</keyword>
<protein>
    <recommendedName>
        <fullName evidence="4">SmpA / OmlA family protein</fullName>
    </recommendedName>
</protein>
<name>A0A1G8FET6_9VIBR</name>
<proteinExistence type="predicted"/>
<dbReference type="EMBL" id="FNDD01000030">
    <property type="protein sequence ID" value="SDH80671.1"/>
    <property type="molecule type" value="Genomic_DNA"/>
</dbReference>
<dbReference type="OrthoDB" id="9155427at2"/>
<dbReference type="AlphaFoldDB" id="A0A1G8FET6"/>
<evidence type="ECO:0008006" key="4">
    <source>
        <dbReference type="Google" id="ProtNLM"/>
    </source>
</evidence>
<keyword evidence="3" id="KW-1185">Reference proteome</keyword>
<organism evidence="2 3">
    <name type="scientific">Vibrio xiamenensis</name>
    <dbReference type="NCBI Taxonomy" id="861298"/>
    <lineage>
        <taxon>Bacteria</taxon>
        <taxon>Pseudomonadati</taxon>
        <taxon>Pseudomonadota</taxon>
        <taxon>Gammaproteobacteria</taxon>
        <taxon>Vibrionales</taxon>
        <taxon>Vibrionaceae</taxon>
        <taxon>Vibrio</taxon>
    </lineage>
</organism>
<keyword evidence="1" id="KW-0812">Transmembrane</keyword>
<gene>
    <name evidence="2" type="ORF">SAMN04488136_13027</name>
</gene>
<sequence>MFTLIGFIIIYIVSLTIENMFFLHKENKLLNKYGDEEVVEKIIKGLVWQGQTEEQLIDSVGRPTFVVHDYNESSVNVIWRYEHSRPKTGRYRSWGVPSPNFDVFIDNGKVVSWEITNK</sequence>
<evidence type="ECO:0000313" key="3">
    <source>
        <dbReference type="Proteomes" id="UP000198854"/>
    </source>
</evidence>
<keyword evidence="1" id="KW-1133">Transmembrane helix</keyword>
<dbReference type="Proteomes" id="UP000198854">
    <property type="component" value="Unassembled WGS sequence"/>
</dbReference>
<evidence type="ECO:0000256" key="1">
    <source>
        <dbReference type="SAM" id="Phobius"/>
    </source>
</evidence>
<feature type="transmembrane region" description="Helical" evidence="1">
    <location>
        <begin position="6"/>
        <end position="23"/>
    </location>
</feature>
<evidence type="ECO:0000313" key="2">
    <source>
        <dbReference type="EMBL" id="SDH80671.1"/>
    </source>
</evidence>